<sequence length="157" mass="17563">MSTACGHISRDPVRIQEQRMRFPAARPLVYCFPESLPQANATLFWPRKAVLRAFLMTREESLLSDLSRSWQGCRVTLSRLDVIPALPPISWKHCKHGHVGCYCALLVALVHDIYSVQPHGLQGLFSVRRETAASRRPAPVAAISRHQSTGEPPQTAQ</sequence>
<feature type="region of interest" description="Disordered" evidence="1">
    <location>
        <begin position="136"/>
        <end position="157"/>
    </location>
</feature>
<accession>A0A9Q1J865</accession>
<dbReference type="EMBL" id="JAINUF010000002">
    <property type="protein sequence ID" value="KAJ8373996.1"/>
    <property type="molecule type" value="Genomic_DNA"/>
</dbReference>
<evidence type="ECO:0000256" key="1">
    <source>
        <dbReference type="SAM" id="MobiDB-lite"/>
    </source>
</evidence>
<reference evidence="2" key="1">
    <citation type="journal article" date="2023" name="Science">
        <title>Genome structures resolve the early diversification of teleost fishes.</title>
        <authorList>
            <person name="Parey E."/>
            <person name="Louis A."/>
            <person name="Montfort J."/>
            <person name="Bouchez O."/>
            <person name="Roques C."/>
            <person name="Iampietro C."/>
            <person name="Lluch J."/>
            <person name="Castinel A."/>
            <person name="Donnadieu C."/>
            <person name="Desvignes T."/>
            <person name="Floi Bucao C."/>
            <person name="Jouanno E."/>
            <person name="Wen M."/>
            <person name="Mejri S."/>
            <person name="Dirks R."/>
            <person name="Jansen H."/>
            <person name="Henkel C."/>
            <person name="Chen W.J."/>
            <person name="Zahm M."/>
            <person name="Cabau C."/>
            <person name="Klopp C."/>
            <person name="Thompson A.W."/>
            <person name="Robinson-Rechavi M."/>
            <person name="Braasch I."/>
            <person name="Lecointre G."/>
            <person name="Bobe J."/>
            <person name="Postlethwait J.H."/>
            <person name="Berthelot C."/>
            <person name="Roest Crollius H."/>
            <person name="Guiguen Y."/>
        </authorList>
    </citation>
    <scope>NUCLEOTIDE SEQUENCE</scope>
    <source>
        <strain evidence="2">WJC10195</strain>
    </source>
</reference>
<evidence type="ECO:0000313" key="2">
    <source>
        <dbReference type="EMBL" id="KAJ8373996.1"/>
    </source>
</evidence>
<feature type="compositionally biased region" description="Polar residues" evidence="1">
    <location>
        <begin position="145"/>
        <end position="157"/>
    </location>
</feature>
<comment type="caution">
    <text evidence="2">The sequence shown here is derived from an EMBL/GenBank/DDBJ whole genome shotgun (WGS) entry which is preliminary data.</text>
</comment>
<protein>
    <submittedName>
        <fullName evidence="2">Uncharacterized protein</fullName>
    </submittedName>
</protein>
<evidence type="ECO:0000313" key="3">
    <source>
        <dbReference type="Proteomes" id="UP001152622"/>
    </source>
</evidence>
<name>A0A9Q1J865_SYNKA</name>
<dbReference type="AlphaFoldDB" id="A0A9Q1J865"/>
<proteinExistence type="predicted"/>
<keyword evidence="3" id="KW-1185">Reference proteome</keyword>
<organism evidence="2 3">
    <name type="scientific">Synaphobranchus kaupii</name>
    <name type="common">Kaup's arrowtooth eel</name>
    <dbReference type="NCBI Taxonomy" id="118154"/>
    <lineage>
        <taxon>Eukaryota</taxon>
        <taxon>Metazoa</taxon>
        <taxon>Chordata</taxon>
        <taxon>Craniata</taxon>
        <taxon>Vertebrata</taxon>
        <taxon>Euteleostomi</taxon>
        <taxon>Actinopterygii</taxon>
        <taxon>Neopterygii</taxon>
        <taxon>Teleostei</taxon>
        <taxon>Anguilliformes</taxon>
        <taxon>Synaphobranchidae</taxon>
        <taxon>Synaphobranchus</taxon>
    </lineage>
</organism>
<dbReference type="Proteomes" id="UP001152622">
    <property type="component" value="Chromosome 2"/>
</dbReference>
<gene>
    <name evidence="2" type="ORF">SKAU_G00045760</name>
</gene>